<feature type="compositionally biased region" description="Basic and acidic residues" evidence="7">
    <location>
        <begin position="329"/>
        <end position="343"/>
    </location>
</feature>
<protein>
    <submittedName>
        <fullName evidence="11">Metalloendopeptidase</fullName>
    </submittedName>
</protein>
<evidence type="ECO:0000313" key="11">
    <source>
        <dbReference type="EMBL" id="GGF36881.1"/>
    </source>
</evidence>
<dbReference type="GO" id="GO:0016020">
    <property type="term" value="C:membrane"/>
    <property type="evidence" value="ECO:0007669"/>
    <property type="project" value="TreeGrafter"/>
</dbReference>
<gene>
    <name evidence="11" type="ORF">GCM10011611_49180</name>
</gene>
<evidence type="ECO:0000259" key="9">
    <source>
        <dbReference type="Pfam" id="PF01435"/>
    </source>
</evidence>
<evidence type="ECO:0000313" key="12">
    <source>
        <dbReference type="Proteomes" id="UP000646365"/>
    </source>
</evidence>
<keyword evidence="8" id="KW-1133">Transmembrane helix</keyword>
<dbReference type="RefSeq" id="WP_189050722.1">
    <property type="nucleotide sequence ID" value="NZ_BMJQ01000014.1"/>
</dbReference>
<feature type="transmembrane region" description="Helical" evidence="8">
    <location>
        <begin position="99"/>
        <end position="121"/>
    </location>
</feature>
<evidence type="ECO:0000256" key="5">
    <source>
        <dbReference type="ARBA" id="ARBA00023049"/>
    </source>
</evidence>
<keyword evidence="1 6" id="KW-0645">Protease</keyword>
<accession>A0A8J2YXJ6</accession>
<proteinExistence type="inferred from homology"/>
<comment type="caution">
    <text evidence="11">The sequence shown here is derived from an EMBL/GenBank/DDBJ whole genome shotgun (WGS) entry which is preliminary data.</text>
</comment>
<evidence type="ECO:0000256" key="8">
    <source>
        <dbReference type="SAM" id="Phobius"/>
    </source>
</evidence>
<dbReference type="Pfam" id="PF01435">
    <property type="entry name" value="Peptidase_M48"/>
    <property type="match status" value="1"/>
</dbReference>
<dbReference type="GO" id="GO:0046872">
    <property type="term" value="F:metal ion binding"/>
    <property type="evidence" value="ECO:0007669"/>
    <property type="project" value="UniProtKB-KW"/>
</dbReference>
<sequence length="368" mass="39083">MRGRLFDGRTSAAHEVRLVVDPDAGLLRFEPEAAEARGPDPWPLAQIRTIERTASGARLGVEGIEGARLQLGAEARDYLAPHCPNLRRRPRSRWSGVRVALWCVLAIVGLGATLFVLLPMFAHQAALVLPRGIDRQLGESSERGFASMLGLSGKPVRRCMAPAGLAALDRLTARLAQAGGLPETPRVVVLDSRVINAFALPGERILLLSGVINRAENAPAVAGILGHEMGHIAHHDPTEALVRNAGMGLLVGIAMGDIFGGSSAGIATLMLTRNAYSREAERAADGFALRALATAGIDAMPLGRFYGRIAREQAASGVLVPSLLSTHPDPGDRQARVEREGRPGDAAMSNEDWKAFLGICDELGPIDP</sequence>
<evidence type="ECO:0000256" key="2">
    <source>
        <dbReference type="ARBA" id="ARBA00022723"/>
    </source>
</evidence>
<reference evidence="11" key="2">
    <citation type="submission" date="2020-09" db="EMBL/GenBank/DDBJ databases">
        <authorList>
            <person name="Sun Q."/>
            <person name="Zhou Y."/>
        </authorList>
    </citation>
    <scope>NUCLEOTIDE SEQUENCE</scope>
    <source>
        <strain evidence="11">CGMCC 1.15725</strain>
    </source>
</reference>
<evidence type="ECO:0000256" key="1">
    <source>
        <dbReference type="ARBA" id="ARBA00022670"/>
    </source>
</evidence>
<feature type="domain" description="DUF7092" evidence="10">
    <location>
        <begin position="2"/>
        <end position="73"/>
    </location>
</feature>
<keyword evidence="8" id="KW-0812">Transmembrane</keyword>
<dbReference type="InterPro" id="IPR055518">
    <property type="entry name" value="DUF7092"/>
</dbReference>
<dbReference type="Proteomes" id="UP000646365">
    <property type="component" value="Unassembled WGS sequence"/>
</dbReference>
<dbReference type="InterPro" id="IPR001915">
    <property type="entry name" value="Peptidase_M48"/>
</dbReference>
<dbReference type="Gene3D" id="3.30.2010.10">
    <property type="entry name" value="Metalloproteases ('zincins'), catalytic domain"/>
    <property type="match status" value="1"/>
</dbReference>
<keyword evidence="5 6" id="KW-0482">Metalloprotease</keyword>
<keyword evidence="3 6" id="KW-0378">Hydrolase</keyword>
<dbReference type="Pfam" id="PF23368">
    <property type="entry name" value="DUF7092"/>
    <property type="match status" value="1"/>
</dbReference>
<feature type="region of interest" description="Disordered" evidence="7">
    <location>
        <begin position="322"/>
        <end position="348"/>
    </location>
</feature>
<feature type="domain" description="Peptidase M48" evidence="9">
    <location>
        <begin position="167"/>
        <end position="338"/>
    </location>
</feature>
<evidence type="ECO:0000256" key="7">
    <source>
        <dbReference type="SAM" id="MobiDB-lite"/>
    </source>
</evidence>
<evidence type="ECO:0000259" key="10">
    <source>
        <dbReference type="Pfam" id="PF23368"/>
    </source>
</evidence>
<dbReference type="InterPro" id="IPR051156">
    <property type="entry name" value="Mito/Outer_Membr_Metalloprot"/>
</dbReference>
<dbReference type="PANTHER" id="PTHR22726:SF1">
    <property type="entry name" value="METALLOENDOPEPTIDASE OMA1, MITOCHONDRIAL"/>
    <property type="match status" value="1"/>
</dbReference>
<name>A0A8J2YXJ6_9PROT</name>
<organism evidence="11 12">
    <name type="scientific">Aliidongia dinghuensis</name>
    <dbReference type="NCBI Taxonomy" id="1867774"/>
    <lineage>
        <taxon>Bacteria</taxon>
        <taxon>Pseudomonadati</taxon>
        <taxon>Pseudomonadota</taxon>
        <taxon>Alphaproteobacteria</taxon>
        <taxon>Rhodospirillales</taxon>
        <taxon>Dongiaceae</taxon>
        <taxon>Aliidongia</taxon>
    </lineage>
</organism>
<dbReference type="PANTHER" id="PTHR22726">
    <property type="entry name" value="METALLOENDOPEPTIDASE OMA1"/>
    <property type="match status" value="1"/>
</dbReference>
<keyword evidence="2" id="KW-0479">Metal-binding</keyword>
<dbReference type="EMBL" id="BMJQ01000014">
    <property type="protein sequence ID" value="GGF36881.1"/>
    <property type="molecule type" value="Genomic_DNA"/>
</dbReference>
<comment type="cofactor">
    <cofactor evidence="6">
        <name>Zn(2+)</name>
        <dbReference type="ChEBI" id="CHEBI:29105"/>
    </cofactor>
    <text evidence="6">Binds 1 zinc ion per subunit.</text>
</comment>
<evidence type="ECO:0000256" key="3">
    <source>
        <dbReference type="ARBA" id="ARBA00022801"/>
    </source>
</evidence>
<keyword evidence="4 6" id="KW-0862">Zinc</keyword>
<dbReference type="AlphaFoldDB" id="A0A8J2YXJ6"/>
<keyword evidence="12" id="KW-1185">Reference proteome</keyword>
<dbReference type="GO" id="GO:0004222">
    <property type="term" value="F:metalloendopeptidase activity"/>
    <property type="evidence" value="ECO:0007669"/>
    <property type="project" value="InterPro"/>
</dbReference>
<keyword evidence="8" id="KW-0472">Membrane</keyword>
<dbReference type="GO" id="GO:0051603">
    <property type="term" value="P:proteolysis involved in protein catabolic process"/>
    <property type="evidence" value="ECO:0007669"/>
    <property type="project" value="TreeGrafter"/>
</dbReference>
<evidence type="ECO:0000256" key="6">
    <source>
        <dbReference type="RuleBase" id="RU003983"/>
    </source>
</evidence>
<reference evidence="11" key="1">
    <citation type="journal article" date="2014" name="Int. J. Syst. Evol. Microbiol.">
        <title>Complete genome sequence of Corynebacterium casei LMG S-19264T (=DSM 44701T), isolated from a smear-ripened cheese.</title>
        <authorList>
            <consortium name="US DOE Joint Genome Institute (JGI-PGF)"/>
            <person name="Walter F."/>
            <person name="Albersmeier A."/>
            <person name="Kalinowski J."/>
            <person name="Ruckert C."/>
        </authorList>
    </citation>
    <scope>NUCLEOTIDE SEQUENCE</scope>
    <source>
        <strain evidence="11">CGMCC 1.15725</strain>
    </source>
</reference>
<dbReference type="CDD" id="cd07332">
    <property type="entry name" value="M48C_Oma1_like"/>
    <property type="match status" value="1"/>
</dbReference>
<evidence type="ECO:0000256" key="4">
    <source>
        <dbReference type="ARBA" id="ARBA00022833"/>
    </source>
</evidence>
<comment type="similarity">
    <text evidence="6">Belongs to the peptidase M48 family.</text>
</comment>